<dbReference type="InterPro" id="IPR029147">
    <property type="entry name" value="CFAP77"/>
</dbReference>
<dbReference type="EMBL" id="HBHH01002062">
    <property type="protein sequence ID" value="CAD9655096.1"/>
    <property type="molecule type" value="Transcribed_RNA"/>
</dbReference>
<dbReference type="PANTHER" id="PTHR28617:SF1">
    <property type="entry name" value="CILIA- AND FLAGELLA-ASSOCIATED PROTEIN 77"/>
    <property type="match status" value="1"/>
</dbReference>
<organism evidence="2">
    <name type="scientific">Ostreococcus mediterraneus</name>
    <dbReference type="NCBI Taxonomy" id="1486918"/>
    <lineage>
        <taxon>Eukaryota</taxon>
        <taxon>Viridiplantae</taxon>
        <taxon>Chlorophyta</taxon>
        <taxon>Mamiellophyceae</taxon>
        <taxon>Mamiellales</taxon>
        <taxon>Bathycoccaceae</taxon>
        <taxon>Ostreococcus</taxon>
    </lineage>
</organism>
<name>A0A7S2VWY0_9CHLO</name>
<dbReference type="PANTHER" id="PTHR28617">
    <property type="entry name" value="CILIA- AND FLAGELLA-ASSOCIATED PROTEIN 77"/>
    <property type="match status" value="1"/>
</dbReference>
<dbReference type="AlphaFoldDB" id="A0A7S2VWY0"/>
<feature type="compositionally biased region" description="Low complexity" evidence="1">
    <location>
        <begin position="183"/>
        <end position="194"/>
    </location>
</feature>
<sequence>MTSVRIGIDRASCATNVLINRHAEVGRQRDTLIYAPSGAREQTFGQQVKCGGGGEDAGGGVRDTLAWREFKSKPANVIAGIDLMAMDKCATRSGITNSREVTEFRSSNPPIRLKTGERRGVDPVIDTSVTFGRPSHRRLDEEIRYAQCDPGTTISSLIQGEFVHQWYNERLAARRCVAEDANAARPRSSLASARPSKDVAVPAPSVDPNKKMKRFLKVKSKVAAMGFF</sequence>
<accession>A0A7S2VWY0</accession>
<gene>
    <name evidence="2" type="ORF">OMED0932_LOCUS833</name>
</gene>
<reference evidence="2" key="1">
    <citation type="submission" date="2021-01" db="EMBL/GenBank/DDBJ databases">
        <authorList>
            <person name="Corre E."/>
            <person name="Pelletier E."/>
            <person name="Niang G."/>
            <person name="Scheremetjew M."/>
            <person name="Finn R."/>
            <person name="Kale V."/>
            <person name="Holt S."/>
            <person name="Cochrane G."/>
            <person name="Meng A."/>
            <person name="Brown T."/>
            <person name="Cohen L."/>
        </authorList>
    </citation>
    <scope>NUCLEOTIDE SEQUENCE</scope>
    <source>
        <strain evidence="2">Clade-D-RCC2596</strain>
    </source>
</reference>
<feature type="region of interest" description="Disordered" evidence="1">
    <location>
        <begin position="183"/>
        <end position="206"/>
    </location>
</feature>
<evidence type="ECO:0000313" key="2">
    <source>
        <dbReference type="EMBL" id="CAD9655096.1"/>
    </source>
</evidence>
<evidence type="ECO:0000256" key="1">
    <source>
        <dbReference type="SAM" id="MobiDB-lite"/>
    </source>
</evidence>
<dbReference type="Pfam" id="PF14825">
    <property type="entry name" value="CFAP77"/>
    <property type="match status" value="1"/>
</dbReference>
<proteinExistence type="predicted"/>
<protein>
    <submittedName>
        <fullName evidence="2">Uncharacterized protein</fullName>
    </submittedName>
</protein>